<feature type="transmembrane region" description="Helical" evidence="7">
    <location>
        <begin position="91"/>
        <end position="111"/>
    </location>
</feature>
<dbReference type="EMBL" id="RDRA01000002">
    <property type="protein sequence ID" value="RXG99097.1"/>
    <property type="molecule type" value="Genomic_DNA"/>
</dbReference>
<dbReference type="CDD" id="cd13127">
    <property type="entry name" value="MATE_tuaB_like"/>
    <property type="match status" value="1"/>
</dbReference>
<feature type="transmembrane region" description="Helical" evidence="7">
    <location>
        <begin position="123"/>
        <end position="147"/>
    </location>
</feature>
<name>A0ABY0DU47_9BRAD</name>
<dbReference type="PANTHER" id="PTHR30250:SF10">
    <property type="entry name" value="LIPOPOLYSACCHARIDE BIOSYNTHESIS PROTEIN WZXC"/>
    <property type="match status" value="1"/>
</dbReference>
<evidence type="ECO:0000313" key="9">
    <source>
        <dbReference type="Proteomes" id="UP000289946"/>
    </source>
</evidence>
<keyword evidence="4 7" id="KW-0812">Transmembrane</keyword>
<feature type="transmembrane region" description="Helical" evidence="7">
    <location>
        <begin position="496"/>
        <end position="516"/>
    </location>
</feature>
<keyword evidence="5 7" id="KW-1133">Transmembrane helix</keyword>
<protein>
    <submittedName>
        <fullName evidence="8">Lipopolysaccharide biosynthesis protein</fullName>
    </submittedName>
</protein>
<comment type="similarity">
    <text evidence="2">Belongs to the polysaccharide synthase family.</text>
</comment>
<feature type="transmembrane region" description="Helical" evidence="7">
    <location>
        <begin position="251"/>
        <end position="270"/>
    </location>
</feature>
<keyword evidence="3" id="KW-1003">Cell membrane</keyword>
<dbReference type="Pfam" id="PF13440">
    <property type="entry name" value="Polysacc_synt_3"/>
    <property type="match status" value="1"/>
</dbReference>
<accession>A0ABY0DU47</accession>
<keyword evidence="6 7" id="KW-0472">Membrane</keyword>
<evidence type="ECO:0000256" key="4">
    <source>
        <dbReference type="ARBA" id="ARBA00022692"/>
    </source>
</evidence>
<sequence length="567" mass="61216">MSALTLVTSGHRLKSVSNRLARYADPTSPDHVFRSCQGQAKSRRRSEPPSCSALDFPRHLLAGARPRKRCLRSRGVSSLDKDSKSRAVTNILITGGSQAWKLSAGFVLTIFSTRNLAPSDFGLLAMSATAATFLGLIKDVGVGQAIIQRTEIAKGQIDALFWLSVLASAASALVLALSAHPVALFYGDTRLQQLMIAIAGLSFIAGLPTVPAALLARESRFKALAILDVAATTASVVAGIVAVIILRNYWALYLSTLVLTLFSTIGIWAYSGYRPGYPSLDSETRHMARFGLHVSGFNLVNYLSRNADNILIGKFRGGDELGLYDRAYKLLLLPIVQLHNPIGQVIVPLLSRLRFDKERYLSTYNDALSMVMLICQPGIVFAILLSEPLFRVLLGEHWVGAAPIFSWLGVAGLIQVATATAAWLFLSQGRSQEYFRLGVWTALINVTSFLVGLPWGALGIAAAYTLVNCTVVLPLCAISIGRHGPVTTTSLVKTTVPHWIGCGVAAAVTRISNISLLDGNSFAGLVTLLALAYASYLLAMISFTRKRELAKRALRNVVRKAKTFSEA</sequence>
<feature type="transmembrane region" description="Helical" evidence="7">
    <location>
        <begin position="194"/>
        <end position="216"/>
    </location>
</feature>
<feature type="transmembrane region" description="Helical" evidence="7">
    <location>
        <begin position="404"/>
        <end position="425"/>
    </location>
</feature>
<evidence type="ECO:0000313" key="8">
    <source>
        <dbReference type="EMBL" id="RXG99097.1"/>
    </source>
</evidence>
<dbReference type="Proteomes" id="UP000289946">
    <property type="component" value="Unassembled WGS sequence"/>
</dbReference>
<dbReference type="PANTHER" id="PTHR30250">
    <property type="entry name" value="PST FAMILY PREDICTED COLANIC ACID TRANSPORTER"/>
    <property type="match status" value="1"/>
</dbReference>
<feature type="transmembrane region" description="Helical" evidence="7">
    <location>
        <begin position="522"/>
        <end position="543"/>
    </location>
</feature>
<keyword evidence="9" id="KW-1185">Reference proteome</keyword>
<evidence type="ECO:0000256" key="3">
    <source>
        <dbReference type="ARBA" id="ARBA00022475"/>
    </source>
</evidence>
<feature type="transmembrane region" description="Helical" evidence="7">
    <location>
        <begin position="159"/>
        <end position="182"/>
    </location>
</feature>
<evidence type="ECO:0000256" key="6">
    <source>
        <dbReference type="ARBA" id="ARBA00023136"/>
    </source>
</evidence>
<feature type="transmembrane region" description="Helical" evidence="7">
    <location>
        <begin position="223"/>
        <end position="245"/>
    </location>
</feature>
<feature type="transmembrane region" description="Helical" evidence="7">
    <location>
        <begin position="461"/>
        <end position="484"/>
    </location>
</feature>
<reference evidence="8 9" key="1">
    <citation type="submission" date="2018-10" db="EMBL/GenBank/DDBJ databases">
        <title>Bradyrhizobium sp. nov., isolated from effective nodules of peanut in China.</title>
        <authorList>
            <person name="Li Y."/>
        </authorList>
    </citation>
    <scope>NUCLEOTIDE SEQUENCE [LARGE SCALE GENOMIC DNA]</scope>
    <source>
        <strain evidence="8 9">CCBAU 51781</strain>
    </source>
</reference>
<feature type="transmembrane region" description="Helical" evidence="7">
    <location>
        <begin position="367"/>
        <end position="384"/>
    </location>
</feature>
<comment type="caution">
    <text evidence="8">The sequence shown here is derived from an EMBL/GenBank/DDBJ whole genome shotgun (WGS) entry which is preliminary data.</text>
</comment>
<proteinExistence type="inferred from homology"/>
<comment type="subcellular location">
    <subcellularLocation>
        <location evidence="1">Cell membrane</location>
        <topology evidence="1">Multi-pass membrane protein</topology>
    </subcellularLocation>
</comment>
<organism evidence="8 9">
    <name type="scientific">Bradyrhizobium zhanjiangense</name>
    <dbReference type="NCBI Taxonomy" id="1325107"/>
    <lineage>
        <taxon>Bacteria</taxon>
        <taxon>Pseudomonadati</taxon>
        <taxon>Pseudomonadota</taxon>
        <taxon>Alphaproteobacteria</taxon>
        <taxon>Hyphomicrobiales</taxon>
        <taxon>Nitrobacteraceae</taxon>
        <taxon>Bradyrhizobium</taxon>
    </lineage>
</organism>
<evidence type="ECO:0000256" key="5">
    <source>
        <dbReference type="ARBA" id="ARBA00022989"/>
    </source>
</evidence>
<gene>
    <name evidence="8" type="ORF">EAS62_03250</name>
</gene>
<dbReference type="InterPro" id="IPR050833">
    <property type="entry name" value="Poly_Biosynth_Transport"/>
</dbReference>
<evidence type="ECO:0000256" key="7">
    <source>
        <dbReference type="SAM" id="Phobius"/>
    </source>
</evidence>
<evidence type="ECO:0000256" key="1">
    <source>
        <dbReference type="ARBA" id="ARBA00004651"/>
    </source>
</evidence>
<evidence type="ECO:0000256" key="2">
    <source>
        <dbReference type="ARBA" id="ARBA00007430"/>
    </source>
</evidence>
<feature type="transmembrane region" description="Helical" evidence="7">
    <location>
        <begin position="437"/>
        <end position="455"/>
    </location>
</feature>